<dbReference type="InterPro" id="IPR008918">
    <property type="entry name" value="HhH2"/>
</dbReference>
<evidence type="ECO:0000256" key="7">
    <source>
        <dbReference type="ARBA" id="ARBA00023242"/>
    </source>
</evidence>
<protein>
    <recommendedName>
        <fullName evidence="13">Xpg-1</fullName>
    </recommendedName>
</protein>
<evidence type="ECO:0000259" key="10">
    <source>
        <dbReference type="SMART" id="SM00485"/>
    </source>
</evidence>
<dbReference type="InterPro" id="IPR036279">
    <property type="entry name" value="5-3_exonuclease_C_sf"/>
</dbReference>
<feature type="region of interest" description="Disordered" evidence="8">
    <location>
        <begin position="129"/>
        <end position="148"/>
    </location>
</feature>
<evidence type="ECO:0000313" key="12">
    <source>
        <dbReference type="Proteomes" id="UP001328107"/>
    </source>
</evidence>
<evidence type="ECO:0000256" key="3">
    <source>
        <dbReference type="ARBA" id="ARBA00022722"/>
    </source>
</evidence>
<dbReference type="Gene3D" id="1.10.150.20">
    <property type="entry name" value="5' to 3' exonuclease, C-terminal subdomain"/>
    <property type="match status" value="1"/>
</dbReference>
<proteinExistence type="predicted"/>
<dbReference type="InterPro" id="IPR006085">
    <property type="entry name" value="XPG_DNA_repair_N"/>
</dbReference>
<keyword evidence="3" id="KW-0540">Nuclease</keyword>
<dbReference type="CDD" id="cd09868">
    <property type="entry name" value="PIN_XPG_RAD2"/>
    <property type="match status" value="2"/>
</dbReference>
<dbReference type="Pfam" id="PF00867">
    <property type="entry name" value="XPG_I"/>
    <property type="match status" value="1"/>
</dbReference>
<evidence type="ECO:0008006" key="13">
    <source>
        <dbReference type="Google" id="ProtNLM"/>
    </source>
</evidence>
<keyword evidence="5" id="KW-0378">Hydrolase</keyword>
<reference evidence="12" key="1">
    <citation type="submission" date="2022-10" db="EMBL/GenBank/DDBJ databases">
        <title>Genome assembly of Pristionchus species.</title>
        <authorList>
            <person name="Yoshida K."/>
            <person name="Sommer R.J."/>
        </authorList>
    </citation>
    <scope>NUCLEOTIDE SEQUENCE [LARGE SCALE GENOMIC DNA]</scope>
    <source>
        <strain evidence="12">RS5460</strain>
    </source>
</reference>
<dbReference type="SMART" id="SM00485">
    <property type="entry name" value="XPGN"/>
    <property type="match status" value="1"/>
</dbReference>
<feature type="compositionally biased region" description="Basic and acidic residues" evidence="8">
    <location>
        <begin position="735"/>
        <end position="748"/>
    </location>
</feature>
<dbReference type="InterPro" id="IPR006086">
    <property type="entry name" value="XPG-I_dom"/>
</dbReference>
<dbReference type="Proteomes" id="UP001328107">
    <property type="component" value="Unassembled WGS sequence"/>
</dbReference>
<dbReference type="SUPFAM" id="SSF47807">
    <property type="entry name" value="5' to 3' exonuclease, C-terminal subdomain"/>
    <property type="match status" value="1"/>
</dbReference>
<name>A0AAN4Z535_9BILA</name>
<keyword evidence="4" id="KW-0479">Metal-binding</keyword>
<evidence type="ECO:0000256" key="1">
    <source>
        <dbReference type="ARBA" id="ARBA00001946"/>
    </source>
</evidence>
<dbReference type="GO" id="GO:0005634">
    <property type="term" value="C:nucleus"/>
    <property type="evidence" value="ECO:0007669"/>
    <property type="project" value="UniProtKB-SubCell"/>
</dbReference>
<dbReference type="PANTHER" id="PTHR16171">
    <property type="entry name" value="DNA REPAIR PROTEIN COMPLEMENTING XP-G CELLS-RELATED"/>
    <property type="match status" value="1"/>
</dbReference>
<feature type="region of interest" description="Disordered" evidence="8">
    <location>
        <begin position="392"/>
        <end position="413"/>
    </location>
</feature>
<dbReference type="SMART" id="SM00484">
    <property type="entry name" value="XPGI"/>
    <property type="match status" value="1"/>
</dbReference>
<dbReference type="PANTHER" id="PTHR16171:SF7">
    <property type="entry name" value="DNA REPAIR PROTEIN RAD2"/>
    <property type="match status" value="1"/>
</dbReference>
<dbReference type="GO" id="GO:0003697">
    <property type="term" value="F:single-stranded DNA binding"/>
    <property type="evidence" value="ECO:0007669"/>
    <property type="project" value="TreeGrafter"/>
</dbReference>
<feature type="compositionally biased region" description="Basic residues" evidence="8">
    <location>
        <begin position="771"/>
        <end position="781"/>
    </location>
</feature>
<evidence type="ECO:0000256" key="2">
    <source>
        <dbReference type="ARBA" id="ARBA00004123"/>
    </source>
</evidence>
<dbReference type="Gene3D" id="3.40.50.1010">
    <property type="entry name" value="5'-nuclease"/>
    <property type="match status" value="2"/>
</dbReference>
<dbReference type="InterPro" id="IPR006084">
    <property type="entry name" value="XPG/Rad2"/>
</dbReference>
<feature type="compositionally biased region" description="Acidic residues" evidence="8">
    <location>
        <begin position="169"/>
        <end position="183"/>
    </location>
</feature>
<dbReference type="GO" id="GO:0046872">
    <property type="term" value="F:metal ion binding"/>
    <property type="evidence" value="ECO:0007669"/>
    <property type="project" value="UniProtKB-KW"/>
</dbReference>
<keyword evidence="6" id="KW-0460">Magnesium</keyword>
<sequence length="801" mass="90079">MGIHNLWPIIETTAEKVALEKLEGKRVAVDVSIWLYQAQLGFSPDSPSPHVHLLVRRLAKLIFYKIRPVFVFDGPAVPAFKHRVLEERAMRRNGEEMGVTRGTMKMMEDLARSEQEPAAAVQKALLALRSPQKRRRREEDERMFELPSTSRSIKQAHYCREVINLVDSSEGDDEDEEEEEEVKEEGGASASSMLDDDSIMDDVLALAARRETLRAQRLLPHQVPRDSESFSSFQLQRLLGRNKLNDRIEELKKAHEGERVVMLSREGRKREHRIEWDDGDDECRIVEEKKAAPSHREIDEGRVALTLEYMSETKEEETRKKDEEEDVQRAISLSLADQGVIPARGEWISKSGLIEELQRKRIGMGRRVSSSTSSSGGDSEMIDVPLMEDVDVEDEPGPSTSTWKGPALEGEARGGEGRGVFAGGGAPSMMTSLPSEGGERERLGGAAYRELQEVLSACGFPWIEAPGEAEAQCVWLQKEGLVDAVVSDDSDCFAFGVGRLVRHMFSREKEIEYYQGARVEEQLGLSRWDAISIGMLSGGDYSPGIKGVGVVTALELLAQFTEERKGEEKEEFKSPFQTLSRLHRIEEWLLGATRAESAERRKLRAAVERTAHREEIRGIASAPILAAYSSPLVDESREALRWRQVHIERLKVILWQKLKWTEERVEKTILDAFMKWNEFMARQSSYQMHISSFFVREGASEKRRQLGKRVEAALAMIRERREQLPAHLRMNPVGGEERKEEEGKREGMRMSGGRKRTEKKIIEKPTATTRGRGRGRGRGGRGAKGGRPGGGGGGGGGDRGE</sequence>
<accession>A0AAN4Z535</accession>
<keyword evidence="7" id="KW-0539">Nucleus</keyword>
<dbReference type="InterPro" id="IPR029060">
    <property type="entry name" value="PIN-like_dom_sf"/>
</dbReference>
<dbReference type="EMBL" id="BTRK01000001">
    <property type="protein sequence ID" value="GMR33474.1"/>
    <property type="molecule type" value="Genomic_DNA"/>
</dbReference>
<comment type="cofactor">
    <cofactor evidence="1">
        <name>Mg(2+)</name>
        <dbReference type="ChEBI" id="CHEBI:18420"/>
    </cofactor>
</comment>
<evidence type="ECO:0000256" key="5">
    <source>
        <dbReference type="ARBA" id="ARBA00022801"/>
    </source>
</evidence>
<dbReference type="SUPFAM" id="SSF88723">
    <property type="entry name" value="PIN domain-like"/>
    <property type="match status" value="1"/>
</dbReference>
<dbReference type="CDD" id="cd09900">
    <property type="entry name" value="H3TH_XPG-like"/>
    <property type="match status" value="1"/>
</dbReference>
<evidence type="ECO:0000313" key="11">
    <source>
        <dbReference type="EMBL" id="GMR33474.1"/>
    </source>
</evidence>
<evidence type="ECO:0000256" key="8">
    <source>
        <dbReference type="SAM" id="MobiDB-lite"/>
    </source>
</evidence>
<comment type="caution">
    <text evidence="11">The sequence shown here is derived from an EMBL/GenBank/DDBJ whole genome shotgun (WGS) entry which is preliminary data.</text>
</comment>
<feature type="domain" description="XPG-I" evidence="9">
    <location>
        <begin position="456"/>
        <end position="525"/>
    </location>
</feature>
<evidence type="ECO:0000259" key="9">
    <source>
        <dbReference type="SMART" id="SM00484"/>
    </source>
</evidence>
<feature type="region of interest" description="Disordered" evidence="8">
    <location>
        <begin position="725"/>
        <end position="801"/>
    </location>
</feature>
<evidence type="ECO:0000256" key="4">
    <source>
        <dbReference type="ARBA" id="ARBA00022723"/>
    </source>
</evidence>
<dbReference type="AlphaFoldDB" id="A0AAN4Z535"/>
<organism evidence="11 12">
    <name type="scientific">Pristionchus mayeri</name>
    <dbReference type="NCBI Taxonomy" id="1317129"/>
    <lineage>
        <taxon>Eukaryota</taxon>
        <taxon>Metazoa</taxon>
        <taxon>Ecdysozoa</taxon>
        <taxon>Nematoda</taxon>
        <taxon>Chromadorea</taxon>
        <taxon>Rhabditida</taxon>
        <taxon>Rhabditina</taxon>
        <taxon>Diplogasteromorpha</taxon>
        <taxon>Diplogasteroidea</taxon>
        <taxon>Neodiplogasteridae</taxon>
        <taxon>Pristionchus</taxon>
    </lineage>
</organism>
<comment type="subcellular location">
    <subcellularLocation>
        <location evidence="2">Nucleus</location>
    </subcellularLocation>
</comment>
<dbReference type="GO" id="GO:0016787">
    <property type="term" value="F:hydrolase activity"/>
    <property type="evidence" value="ECO:0007669"/>
    <property type="project" value="UniProtKB-KW"/>
</dbReference>
<evidence type="ECO:0000256" key="6">
    <source>
        <dbReference type="ARBA" id="ARBA00022842"/>
    </source>
</evidence>
<keyword evidence="12" id="KW-1185">Reference proteome</keyword>
<dbReference type="GO" id="GO:0004520">
    <property type="term" value="F:DNA endonuclease activity"/>
    <property type="evidence" value="ECO:0007669"/>
    <property type="project" value="TreeGrafter"/>
</dbReference>
<feature type="region of interest" description="Disordered" evidence="8">
    <location>
        <begin position="165"/>
        <end position="196"/>
    </location>
</feature>
<dbReference type="SMART" id="SM00279">
    <property type="entry name" value="HhH2"/>
    <property type="match status" value="1"/>
</dbReference>
<dbReference type="Pfam" id="PF00752">
    <property type="entry name" value="XPG_N"/>
    <property type="match status" value="1"/>
</dbReference>
<feature type="compositionally biased region" description="Gly residues" evidence="8">
    <location>
        <begin position="782"/>
        <end position="801"/>
    </location>
</feature>
<dbReference type="PRINTS" id="PR00853">
    <property type="entry name" value="XPGRADSUPER"/>
</dbReference>
<gene>
    <name evidence="11" type="ORF">PMAYCL1PPCAC_03669</name>
</gene>
<feature type="non-terminal residue" evidence="11">
    <location>
        <position position="801"/>
    </location>
</feature>
<feature type="domain" description="XPG N-terminal" evidence="10">
    <location>
        <begin position="1"/>
        <end position="95"/>
    </location>
</feature>